<accession>A0A7K0DF41</accession>
<sequence>MTVASHIIAARRASPFTLSPTTQNRVGGSGLSGATMRPPPSSAGTTSTSPSWPDGASPIVPSVVVYSISTTTCPAKISAPPTTAVSTNFTVDSSPIWWSKAWLEGVLWNRTRSATAIRIASSVSPSSNSRADVFRYLSCWRKRLPSSVTECSLSRPDRGRFHICNLRIRRVGAIAAQHLGTTDSNSGYSAPHSVVIDRNTTPGDQHGFEHPAQALLTSVREP</sequence>
<keyword evidence="3" id="KW-1185">Reference proteome</keyword>
<organism evidence="2 3">
    <name type="scientific">Nocardia macrotermitis</name>
    <dbReference type="NCBI Taxonomy" id="2585198"/>
    <lineage>
        <taxon>Bacteria</taxon>
        <taxon>Bacillati</taxon>
        <taxon>Actinomycetota</taxon>
        <taxon>Actinomycetes</taxon>
        <taxon>Mycobacteriales</taxon>
        <taxon>Nocardiaceae</taxon>
        <taxon>Nocardia</taxon>
    </lineage>
</organism>
<evidence type="ECO:0000256" key="1">
    <source>
        <dbReference type="SAM" id="MobiDB-lite"/>
    </source>
</evidence>
<feature type="region of interest" description="Disordered" evidence="1">
    <location>
        <begin position="18"/>
        <end position="54"/>
    </location>
</feature>
<dbReference type="AlphaFoldDB" id="A0A7K0DF41"/>
<dbReference type="Proteomes" id="UP000438448">
    <property type="component" value="Unassembled WGS sequence"/>
</dbReference>
<feature type="compositionally biased region" description="Low complexity" evidence="1">
    <location>
        <begin position="42"/>
        <end position="54"/>
    </location>
</feature>
<dbReference type="EMBL" id="WEGK01000036">
    <property type="protein sequence ID" value="MQY24415.1"/>
    <property type="molecule type" value="Genomic_DNA"/>
</dbReference>
<protein>
    <submittedName>
        <fullName evidence="2">Uncharacterized protein</fullName>
    </submittedName>
</protein>
<evidence type="ECO:0000313" key="2">
    <source>
        <dbReference type="EMBL" id="MQY24415.1"/>
    </source>
</evidence>
<reference evidence="2 3" key="1">
    <citation type="submission" date="2019-10" db="EMBL/GenBank/DDBJ databases">
        <title>Nocardia macrotermitis sp. nov. and Nocardia aurantia sp. nov., isolated from the gut of fungus growing-termite Macrotermes natalensis.</title>
        <authorList>
            <person name="Benndorf R."/>
            <person name="Schwitalla J."/>
            <person name="Martin K."/>
            <person name="De Beer W."/>
            <person name="Kaster A.-K."/>
            <person name="Vollmers J."/>
            <person name="Poulsen M."/>
            <person name="Beemelmanns C."/>
        </authorList>
    </citation>
    <scope>NUCLEOTIDE SEQUENCE [LARGE SCALE GENOMIC DNA]</scope>
    <source>
        <strain evidence="2 3">RB20</strain>
    </source>
</reference>
<comment type="caution">
    <text evidence="2">The sequence shown here is derived from an EMBL/GenBank/DDBJ whole genome shotgun (WGS) entry which is preliminary data.</text>
</comment>
<evidence type="ECO:0000313" key="3">
    <source>
        <dbReference type="Proteomes" id="UP000438448"/>
    </source>
</evidence>
<proteinExistence type="predicted"/>
<name>A0A7K0DF41_9NOCA</name>
<gene>
    <name evidence="2" type="ORF">NRB20_75500</name>
</gene>